<dbReference type="InterPro" id="IPR039577">
    <property type="entry name" value="Rad18"/>
</dbReference>
<keyword evidence="11 17" id="KW-0833">Ubl conjugation pathway</keyword>
<evidence type="ECO:0000256" key="7">
    <source>
        <dbReference type="ARBA" id="ARBA00022679"/>
    </source>
</evidence>
<evidence type="ECO:0000256" key="8">
    <source>
        <dbReference type="ARBA" id="ARBA00022723"/>
    </source>
</evidence>
<dbReference type="InterPro" id="IPR017907">
    <property type="entry name" value="Znf_RING_CS"/>
</dbReference>
<keyword evidence="9 17" id="KW-0227">DNA damage</keyword>
<organism evidence="21 22">
    <name type="scientific">Venturia inaequalis</name>
    <name type="common">Apple scab fungus</name>
    <dbReference type="NCBI Taxonomy" id="5025"/>
    <lineage>
        <taxon>Eukaryota</taxon>
        <taxon>Fungi</taxon>
        <taxon>Dikarya</taxon>
        <taxon>Ascomycota</taxon>
        <taxon>Pezizomycotina</taxon>
        <taxon>Dothideomycetes</taxon>
        <taxon>Pleosporomycetidae</taxon>
        <taxon>Venturiales</taxon>
        <taxon>Venturiaceae</taxon>
        <taxon>Venturia</taxon>
    </lineage>
</organism>
<evidence type="ECO:0000256" key="6">
    <source>
        <dbReference type="ARBA" id="ARBA00015551"/>
    </source>
</evidence>
<feature type="domain" description="SAP" evidence="20">
    <location>
        <begin position="326"/>
        <end position="360"/>
    </location>
</feature>
<dbReference type="SMART" id="SM00184">
    <property type="entry name" value="RING"/>
    <property type="match status" value="1"/>
</dbReference>
<evidence type="ECO:0000256" key="12">
    <source>
        <dbReference type="ARBA" id="ARBA00022833"/>
    </source>
</evidence>
<dbReference type="FunFam" id="3.30.40.10:FF:000172">
    <property type="entry name" value="E3 ubiquitin-protein ligase RAD18"/>
    <property type="match status" value="1"/>
</dbReference>
<evidence type="ECO:0000256" key="13">
    <source>
        <dbReference type="ARBA" id="ARBA00023125"/>
    </source>
</evidence>
<evidence type="ECO:0000256" key="2">
    <source>
        <dbReference type="ARBA" id="ARBA00004123"/>
    </source>
</evidence>
<feature type="compositionally biased region" description="Polar residues" evidence="18">
    <location>
        <begin position="572"/>
        <end position="583"/>
    </location>
</feature>
<protein>
    <recommendedName>
        <fullName evidence="6 17">Postreplication repair E3 ubiquitin-protein ligase RAD18</fullName>
        <ecNumber evidence="5 17">2.3.2.27</ecNumber>
    </recommendedName>
    <alternativeName>
        <fullName evidence="17">RING-type E3 ubiquitin transferase RAD18</fullName>
    </alternativeName>
</protein>
<reference evidence="21 22" key="1">
    <citation type="submission" date="2018-12" db="EMBL/GenBank/DDBJ databases">
        <title>Venturia inaequalis Genome Resource.</title>
        <authorList>
            <person name="Lichtner F.J."/>
        </authorList>
    </citation>
    <scope>NUCLEOTIDE SEQUENCE [LARGE SCALE GENOMIC DNA]</scope>
    <source>
        <strain evidence="21 22">120213</strain>
    </source>
</reference>
<dbReference type="GO" id="GO:0003697">
    <property type="term" value="F:single-stranded DNA binding"/>
    <property type="evidence" value="ECO:0007669"/>
    <property type="project" value="UniProtKB-UniRule"/>
</dbReference>
<dbReference type="SUPFAM" id="SSF57850">
    <property type="entry name" value="RING/U-box"/>
    <property type="match status" value="1"/>
</dbReference>
<evidence type="ECO:0000256" key="5">
    <source>
        <dbReference type="ARBA" id="ARBA00012483"/>
    </source>
</evidence>
<dbReference type="EC" id="2.3.2.27" evidence="5 17"/>
<feature type="compositionally biased region" description="Basic and acidic residues" evidence="18">
    <location>
        <begin position="539"/>
        <end position="550"/>
    </location>
</feature>
<accession>A0A8H3U6Q7</accession>
<dbReference type="InterPro" id="IPR001841">
    <property type="entry name" value="Znf_RING"/>
</dbReference>
<dbReference type="GO" id="GO:0006301">
    <property type="term" value="P:DNA damage tolerance"/>
    <property type="evidence" value="ECO:0007669"/>
    <property type="project" value="InterPro"/>
</dbReference>
<evidence type="ECO:0000256" key="3">
    <source>
        <dbReference type="ARBA" id="ARBA00004906"/>
    </source>
</evidence>
<evidence type="ECO:0000259" key="19">
    <source>
        <dbReference type="PROSITE" id="PS50089"/>
    </source>
</evidence>
<dbReference type="GO" id="GO:0006513">
    <property type="term" value="P:protein monoubiquitination"/>
    <property type="evidence" value="ECO:0007669"/>
    <property type="project" value="InterPro"/>
</dbReference>
<feature type="domain" description="RING-type" evidence="19">
    <location>
        <begin position="119"/>
        <end position="157"/>
    </location>
</feature>
<dbReference type="Proteomes" id="UP000447873">
    <property type="component" value="Unassembled WGS sequence"/>
</dbReference>
<evidence type="ECO:0000256" key="16">
    <source>
        <dbReference type="PROSITE-ProRule" id="PRU00175"/>
    </source>
</evidence>
<evidence type="ECO:0000256" key="18">
    <source>
        <dbReference type="SAM" id="MobiDB-lite"/>
    </source>
</evidence>
<dbReference type="PANTHER" id="PTHR14134:SF2">
    <property type="entry name" value="E3 UBIQUITIN-PROTEIN LIGASE RAD18"/>
    <property type="match status" value="1"/>
</dbReference>
<sequence length="632" mass="69867">MSSQPAVYDASKAPKAEMKTEESKPSTSQSDNEASRDKRPTTSTTTEAKGDTVLYTPLRRPSILLTPLSKHQPSSTKMPIHPVPSPSTVMPPIEEVTDPSDWLPTNLSFFAPLDSALRCQVCKEFYNTPMITSCSHTFCSLCIRRCLSTDGKCPACRQTDQPSKLRVNGTVQELVDAFGAARPQGLKLGLKPEAEEEEEAQPRRKRRRIDRQEQDAPSTRQTRQTRSSGRRTNGVAPSQDIMILDSEDDNVEDYHPEPEPKEPDDGLVACPMCETRMKEPLVYAHLDRCDGKVAPKSRRPKTPPLKPPKSIIIPASPAKHLPHLNYSLLKDNPLKKKLQEIGIPAWGARQLLIRRHTQWVDIFNANSDSPRPRPNRELLKDLDTWERTQGGHAPGQGQTGPQGVMKKDFDGEAWTRRHKEGSKGYAGFDDLIASARAKVKSAKDKAEEHAAEKPASEIRPSEASPIITNSPPIPTQLSDMEQLEAEQQAIAAQTKPITTTSTIEPTPGAAVFFQHAAEDIPMRDPTPSPGFIAPLSSQNERRTAHQERRFSNPQPPSQSQSQNAPNSSFQNHTPAGSPSISSIQKEDSLDDKFAHPTREENLGSPERARRVPMFRVPEEPVKDNEGFGAAAG</sequence>
<dbReference type="InterPro" id="IPR013083">
    <property type="entry name" value="Znf_RING/FYVE/PHD"/>
</dbReference>
<dbReference type="PROSITE" id="PS00518">
    <property type="entry name" value="ZF_RING_1"/>
    <property type="match status" value="1"/>
</dbReference>
<dbReference type="InterPro" id="IPR003034">
    <property type="entry name" value="SAP_dom"/>
</dbReference>
<feature type="compositionally biased region" description="Low complexity" evidence="18">
    <location>
        <begin position="218"/>
        <end position="232"/>
    </location>
</feature>
<feature type="compositionally biased region" description="Basic and acidic residues" evidence="18">
    <location>
        <begin position="12"/>
        <end position="24"/>
    </location>
</feature>
<keyword evidence="10 16" id="KW-0863">Zinc-finger</keyword>
<keyword evidence="7 17" id="KW-0808">Transferase</keyword>
<dbReference type="EMBL" id="WNWS01000738">
    <property type="protein sequence ID" value="KAE9964080.1"/>
    <property type="molecule type" value="Genomic_DNA"/>
</dbReference>
<keyword evidence="14 17" id="KW-0234">DNA repair</keyword>
<dbReference type="PROSITE" id="PS50089">
    <property type="entry name" value="ZF_RING_2"/>
    <property type="match status" value="1"/>
</dbReference>
<name>A0A8H3U6Q7_VENIN</name>
<evidence type="ECO:0000256" key="9">
    <source>
        <dbReference type="ARBA" id="ARBA00022763"/>
    </source>
</evidence>
<evidence type="ECO:0000256" key="1">
    <source>
        <dbReference type="ARBA" id="ARBA00000900"/>
    </source>
</evidence>
<evidence type="ECO:0000256" key="17">
    <source>
        <dbReference type="RuleBase" id="RU368093"/>
    </source>
</evidence>
<comment type="catalytic activity">
    <reaction evidence="1 17">
        <text>S-ubiquitinyl-[E2 ubiquitin-conjugating enzyme]-L-cysteine + [acceptor protein]-L-lysine = [E2 ubiquitin-conjugating enzyme]-L-cysteine + N(6)-ubiquitinyl-[acceptor protein]-L-lysine.</text>
        <dbReference type="EC" id="2.3.2.27"/>
    </reaction>
</comment>
<proteinExistence type="inferred from homology"/>
<keyword evidence="13 17" id="KW-0238">DNA-binding</keyword>
<dbReference type="GO" id="GO:0097505">
    <property type="term" value="C:Rad6-Rad18 complex"/>
    <property type="evidence" value="ECO:0007669"/>
    <property type="project" value="TreeGrafter"/>
</dbReference>
<feature type="compositionally biased region" description="Low complexity" evidence="18">
    <location>
        <begin position="485"/>
        <end position="507"/>
    </location>
</feature>
<dbReference type="GO" id="GO:0006281">
    <property type="term" value="P:DNA repair"/>
    <property type="evidence" value="ECO:0007669"/>
    <property type="project" value="UniProtKB-KW"/>
</dbReference>
<evidence type="ECO:0000256" key="10">
    <source>
        <dbReference type="ARBA" id="ARBA00022771"/>
    </source>
</evidence>
<dbReference type="PROSITE" id="PS50800">
    <property type="entry name" value="SAP"/>
    <property type="match status" value="1"/>
</dbReference>
<feature type="region of interest" description="Disordered" evidence="18">
    <location>
        <begin position="440"/>
        <end position="632"/>
    </location>
</feature>
<dbReference type="UniPathway" id="UPA00143"/>
<dbReference type="GO" id="GO:0005634">
    <property type="term" value="C:nucleus"/>
    <property type="evidence" value="ECO:0007669"/>
    <property type="project" value="UniProtKB-SubCell"/>
</dbReference>
<comment type="subunit">
    <text evidence="17">Interacts with E2 UBC2, forming a complex with ubiquitin ligase activity.</text>
</comment>
<dbReference type="Gene3D" id="3.30.40.10">
    <property type="entry name" value="Zinc/RING finger domain, C3HC4 (zinc finger)"/>
    <property type="match status" value="1"/>
</dbReference>
<evidence type="ECO:0000313" key="22">
    <source>
        <dbReference type="Proteomes" id="UP000447873"/>
    </source>
</evidence>
<comment type="caution">
    <text evidence="21">The sequence shown here is derived from an EMBL/GenBank/DDBJ whole genome shotgun (WGS) entry which is preliminary data.</text>
</comment>
<keyword evidence="12 17" id="KW-0862">Zinc</keyword>
<feature type="compositionally biased region" description="Basic and acidic residues" evidence="18">
    <location>
        <begin position="441"/>
        <end position="460"/>
    </location>
</feature>
<dbReference type="SMART" id="SM00513">
    <property type="entry name" value="SAP"/>
    <property type="match status" value="1"/>
</dbReference>
<feature type="compositionally biased region" description="Basic and acidic residues" evidence="18">
    <location>
        <begin position="584"/>
        <end position="609"/>
    </location>
</feature>
<comment type="similarity">
    <text evidence="4 17">Belongs to the RAD18 family.</text>
</comment>
<evidence type="ECO:0000256" key="15">
    <source>
        <dbReference type="ARBA" id="ARBA00023242"/>
    </source>
</evidence>
<keyword evidence="15 17" id="KW-0539">Nucleus</keyword>
<feature type="region of interest" description="Disordered" evidence="18">
    <location>
        <begin position="185"/>
        <end position="242"/>
    </location>
</feature>
<dbReference type="AlphaFoldDB" id="A0A8H3U6Q7"/>
<evidence type="ECO:0000313" key="21">
    <source>
        <dbReference type="EMBL" id="KAE9964080.1"/>
    </source>
</evidence>
<comment type="subcellular location">
    <subcellularLocation>
        <location evidence="2 17">Nucleus</location>
    </subcellularLocation>
</comment>
<dbReference type="GO" id="GO:0061630">
    <property type="term" value="F:ubiquitin protein ligase activity"/>
    <property type="evidence" value="ECO:0007669"/>
    <property type="project" value="UniProtKB-UniRule"/>
</dbReference>
<evidence type="ECO:0000256" key="11">
    <source>
        <dbReference type="ARBA" id="ARBA00022786"/>
    </source>
</evidence>
<comment type="pathway">
    <text evidence="3 17">Protein modification; protein ubiquitination.</text>
</comment>
<dbReference type="InterPro" id="IPR004580">
    <property type="entry name" value="Rad18_fungi"/>
</dbReference>
<evidence type="ECO:0000256" key="4">
    <source>
        <dbReference type="ARBA" id="ARBA00009506"/>
    </source>
</evidence>
<evidence type="ECO:0000256" key="14">
    <source>
        <dbReference type="ARBA" id="ARBA00023204"/>
    </source>
</evidence>
<gene>
    <name evidence="21" type="ORF">EG328_010797</name>
</gene>
<feature type="region of interest" description="Disordered" evidence="18">
    <location>
        <begin position="292"/>
        <end position="314"/>
    </location>
</feature>
<dbReference type="Pfam" id="PF13923">
    <property type="entry name" value="zf-C3HC4_2"/>
    <property type="match status" value="1"/>
</dbReference>
<feature type="region of interest" description="Disordered" evidence="18">
    <location>
        <begin position="1"/>
        <end position="53"/>
    </location>
</feature>
<dbReference type="GO" id="GO:0008270">
    <property type="term" value="F:zinc ion binding"/>
    <property type="evidence" value="ECO:0007669"/>
    <property type="project" value="UniProtKB-KW"/>
</dbReference>
<keyword evidence="8 17" id="KW-0479">Metal-binding</keyword>
<dbReference type="PANTHER" id="PTHR14134">
    <property type="entry name" value="E3 UBIQUITIN-PROTEIN LIGASE RAD18"/>
    <property type="match status" value="1"/>
</dbReference>
<comment type="function">
    <text evidence="17">E3 RING-finger protein, member of the UBC2/RAD6 epistasis group. Associates to the E2 ubiquitin conjugating enzyme UBC2/RAD6 to form the UBC2-RAD18 ubiquitin ligase complex involved in postreplicative repair (PRR) of damaged DNA.</text>
</comment>
<feature type="compositionally biased region" description="Basic and acidic residues" evidence="18">
    <location>
        <begin position="616"/>
        <end position="625"/>
    </location>
</feature>
<feature type="compositionally biased region" description="Low complexity" evidence="18">
    <location>
        <begin position="557"/>
        <end position="571"/>
    </location>
</feature>
<evidence type="ECO:0000259" key="20">
    <source>
        <dbReference type="PROSITE" id="PS50800"/>
    </source>
</evidence>
<dbReference type="NCBIfam" id="TIGR00599">
    <property type="entry name" value="rad18"/>
    <property type="match status" value="1"/>
</dbReference>